<dbReference type="CDD" id="cd00761">
    <property type="entry name" value="Glyco_tranf_GTA_type"/>
    <property type="match status" value="1"/>
</dbReference>
<evidence type="ECO:0000313" key="2">
    <source>
        <dbReference type="EMBL" id="PJE28738.1"/>
    </source>
</evidence>
<feature type="domain" description="Glycosyltransferase 2-like" evidence="1">
    <location>
        <begin position="7"/>
        <end position="116"/>
    </location>
</feature>
<dbReference type="PANTHER" id="PTHR43685">
    <property type="entry name" value="GLYCOSYLTRANSFERASE"/>
    <property type="match status" value="1"/>
</dbReference>
<protein>
    <submittedName>
        <fullName evidence="3">Glycosyl transferase family 2</fullName>
    </submittedName>
    <submittedName>
        <fullName evidence="2">Glycosyltransferase family 2 protein</fullName>
    </submittedName>
</protein>
<dbReference type="OrthoDB" id="5291101at2"/>
<evidence type="ECO:0000313" key="4">
    <source>
        <dbReference type="Proteomes" id="UP000231655"/>
    </source>
</evidence>
<dbReference type="EMBL" id="OBEA01000002">
    <property type="protein sequence ID" value="SNY48378.1"/>
    <property type="molecule type" value="Genomic_DNA"/>
</dbReference>
<dbReference type="GO" id="GO:0016740">
    <property type="term" value="F:transferase activity"/>
    <property type="evidence" value="ECO:0007669"/>
    <property type="project" value="UniProtKB-KW"/>
</dbReference>
<dbReference type="Pfam" id="PF00535">
    <property type="entry name" value="Glycos_transf_2"/>
    <property type="match status" value="1"/>
</dbReference>
<dbReference type="EMBL" id="PGTD01000016">
    <property type="protein sequence ID" value="PJE28738.1"/>
    <property type="molecule type" value="Genomic_DNA"/>
</dbReference>
<organism evidence="3 4">
    <name type="scientific">Pseudooceanicola antarcticus</name>
    <dbReference type="NCBI Taxonomy" id="1247613"/>
    <lineage>
        <taxon>Bacteria</taxon>
        <taxon>Pseudomonadati</taxon>
        <taxon>Pseudomonadota</taxon>
        <taxon>Alphaproteobacteria</taxon>
        <taxon>Rhodobacterales</taxon>
        <taxon>Paracoccaceae</taxon>
        <taxon>Pseudooceanicola</taxon>
    </lineage>
</organism>
<dbReference type="Proteomes" id="UP000231655">
    <property type="component" value="Unassembled WGS sequence"/>
</dbReference>
<dbReference type="InterPro" id="IPR001173">
    <property type="entry name" value="Glyco_trans_2-like"/>
</dbReference>
<gene>
    <name evidence="2" type="ORF">CVM39_09715</name>
    <name evidence="3" type="ORF">SAMN06297129_1426</name>
</gene>
<reference evidence="2 5" key="2">
    <citation type="journal article" date="2018" name="Int. J. Syst. Evol. Microbiol.">
        <title>Pseudooceanicola lipolyticus sp. nov., a marine alphaproteobacterium, reclassification of Oceanicola flagellatus as Pseudooceanicola flagellatus comb. nov. and emended description of the genus Pseudooceanicola.</title>
        <authorList>
            <person name="Huang M.-M."/>
            <person name="Guo L.-L."/>
            <person name="Wu Y.-H."/>
            <person name="Lai Q.-L."/>
            <person name="Shao Z.-Z."/>
            <person name="Wang C.-S."/>
            <person name="Wu M."/>
            <person name="Xu X.-W."/>
        </authorList>
    </citation>
    <scope>NUCLEOTIDE SEQUENCE [LARGE SCALE GENOMIC DNA]</scope>
    <source>
        <strain evidence="2 5">Ar-45</strain>
    </source>
</reference>
<evidence type="ECO:0000313" key="5">
    <source>
        <dbReference type="Proteomes" id="UP000231702"/>
    </source>
</evidence>
<dbReference type="SUPFAM" id="SSF53448">
    <property type="entry name" value="Nucleotide-diphospho-sugar transferases"/>
    <property type="match status" value="1"/>
</dbReference>
<dbReference type="Proteomes" id="UP000231702">
    <property type="component" value="Unassembled WGS sequence"/>
</dbReference>
<dbReference type="RefSeq" id="WP_097145170.1">
    <property type="nucleotide sequence ID" value="NZ_OBEA01000002.1"/>
</dbReference>
<dbReference type="PANTHER" id="PTHR43685:SF2">
    <property type="entry name" value="GLYCOSYLTRANSFERASE 2-LIKE DOMAIN-CONTAINING PROTEIN"/>
    <property type="match status" value="1"/>
</dbReference>
<dbReference type="InterPro" id="IPR029044">
    <property type="entry name" value="Nucleotide-diphossugar_trans"/>
</dbReference>
<name>A0A285IK83_9RHOB</name>
<dbReference type="AlphaFoldDB" id="A0A285IK83"/>
<evidence type="ECO:0000259" key="1">
    <source>
        <dbReference type="Pfam" id="PF00535"/>
    </source>
</evidence>
<keyword evidence="5" id="KW-1185">Reference proteome</keyword>
<evidence type="ECO:0000313" key="3">
    <source>
        <dbReference type="EMBL" id="SNY48378.1"/>
    </source>
</evidence>
<reference evidence="3 4" key="1">
    <citation type="submission" date="2017-09" db="EMBL/GenBank/DDBJ databases">
        <authorList>
            <person name="Ehlers B."/>
            <person name="Leendertz F.H."/>
        </authorList>
    </citation>
    <scope>NUCLEOTIDE SEQUENCE [LARGE SCALE GENOMIC DNA]</scope>
    <source>
        <strain evidence="3 4">CGMCC 1.12662</strain>
    </source>
</reference>
<sequence length="274" mass="29497">MERPEISVIIPVYRAEVTLPRALASVMASGMPPDQVEVVLASDDGTDYRELAPDGLRVSATPLGPVRTGPGAARNRALAQAQGRFYAFLDADDSWEPGYLAALLPLARRHGAAFGQTSVLDAGQQILRMPQGADRLRLQDLGHYGGSFHPLLARAQARPFTSHPSQDVRHAAELLARLGGSAPLAPVAYQLRLSESSVTAETDFSDRVARAYACHVSEILAGAGDLPEAMRAPCAEVFRAKARLNTAYGREARPGQSFYGFIAERLARAEPARR</sequence>
<dbReference type="InterPro" id="IPR050834">
    <property type="entry name" value="Glycosyltransf_2"/>
</dbReference>
<accession>A0A285IK83</accession>
<dbReference type="Gene3D" id="3.90.550.10">
    <property type="entry name" value="Spore Coat Polysaccharide Biosynthesis Protein SpsA, Chain A"/>
    <property type="match status" value="1"/>
</dbReference>
<keyword evidence="3" id="KW-0808">Transferase</keyword>
<proteinExistence type="predicted"/>